<dbReference type="Proteomes" id="UP000002258">
    <property type="component" value="Chromosome 5"/>
</dbReference>
<evidence type="ECO:0000256" key="3">
    <source>
        <dbReference type="ARBA" id="ARBA00022664"/>
    </source>
</evidence>
<keyword evidence="3" id="KW-0507">mRNA processing</keyword>
<sequence>MQDYEKELLADFDSDSDVSLEEEPLVENSTENEAKSGENSTNNHEKTFFTQLSELIASNTVAGSLSAILSEPDISSIEDITVFSKVYPLIPQLKKHIELYSNEETTDFLELLSSIDDSEDQSEEYKFILLVNELSGIINQEIIAYHQLLKTQYKVVFPELETLVLNPIDYARIIAIIKQDLKNIRSYDEQMKAIVSNEKILVIIMAALQQLGQQFVLNDKDMNSIIDCCVILLELYEILQLLSNFITQKLTKFAPNVSAIVGSITTSQLLIATGSLKSLAMTPSCNLASLGIRDLSSKTKSKSRTVRQTGYLYHSEVVKYLPEDIVRSTMRIVSGKVILAARVDLAGSCPDGSIGHTYLEEIRKKIDKLLTPPEHQPDKALPAPVDVKSKKRGGRRFRKMKERFQMSDLRRAQNKMEFGKEEDSVTDSFGEEIGLGMSRTNGGSGRIGEIRVNTNTGARMSKGMVHRLQKHEQSAKIQRIDKGIFDQDFDSILLVNPSSKKSSENKLNGSSSSTIGSKWFTGMSKRKNEDDGGNDKKRQQNSVL</sequence>
<feature type="domain" description="Nop" evidence="10">
    <location>
        <begin position="253"/>
        <end position="371"/>
    </location>
</feature>
<dbReference type="Pfam" id="PF01798">
    <property type="entry name" value="Nop"/>
    <property type="match status" value="1"/>
</dbReference>
<dbReference type="InterPro" id="IPR027105">
    <property type="entry name" value="Prp31"/>
</dbReference>
<dbReference type="GO" id="GO:0000244">
    <property type="term" value="P:spliceosomal tri-snRNP complex assembly"/>
    <property type="evidence" value="ECO:0007669"/>
    <property type="project" value="InterPro"/>
</dbReference>
<evidence type="ECO:0000313" key="11">
    <source>
        <dbReference type="EMBL" id="ABN67196.2"/>
    </source>
</evidence>
<feature type="region of interest" description="Disordered" evidence="9">
    <location>
        <begin position="372"/>
        <end position="394"/>
    </location>
</feature>
<dbReference type="GO" id="GO:0005687">
    <property type="term" value="C:U4 snRNP"/>
    <property type="evidence" value="ECO:0007669"/>
    <property type="project" value="TreeGrafter"/>
</dbReference>
<keyword evidence="12" id="KW-1185">Reference proteome</keyword>
<dbReference type="STRING" id="322104.A3LVX9"/>
<feature type="compositionally biased region" description="Basic and acidic residues" evidence="9">
    <location>
        <begin position="526"/>
        <end position="538"/>
    </location>
</feature>
<dbReference type="Gene3D" id="1.10.246.90">
    <property type="entry name" value="Nop domain"/>
    <property type="match status" value="1"/>
</dbReference>
<dbReference type="OrthoDB" id="4771285at2759"/>
<dbReference type="EMBL" id="CP000499">
    <property type="protein sequence ID" value="ABN67196.2"/>
    <property type="molecule type" value="Genomic_DNA"/>
</dbReference>
<dbReference type="Pfam" id="PF09785">
    <property type="entry name" value="Prp31_C"/>
    <property type="match status" value="1"/>
</dbReference>
<keyword evidence="7" id="KW-0539">Nucleus</keyword>
<dbReference type="InterPro" id="IPR002687">
    <property type="entry name" value="Nop_dom"/>
</dbReference>
<dbReference type="OMA" id="EMRRSAN"/>
<evidence type="ECO:0000256" key="9">
    <source>
        <dbReference type="SAM" id="MobiDB-lite"/>
    </source>
</evidence>
<dbReference type="HOGENOM" id="CLU_026337_3_1_1"/>
<dbReference type="GO" id="GO:0003723">
    <property type="term" value="F:RNA binding"/>
    <property type="evidence" value="ECO:0007669"/>
    <property type="project" value="UniProtKB-KW"/>
</dbReference>
<name>A3LVX9_PICST</name>
<evidence type="ECO:0000256" key="8">
    <source>
        <dbReference type="ARBA" id="ARBA00023274"/>
    </source>
</evidence>
<proteinExistence type="inferred from homology"/>
<dbReference type="eggNOG" id="KOG2574">
    <property type="taxonomic scope" value="Eukaryota"/>
</dbReference>
<dbReference type="AlphaFoldDB" id="A3LVX9"/>
<dbReference type="GeneID" id="4839069"/>
<dbReference type="KEGG" id="pic:PICST_46989"/>
<evidence type="ECO:0000256" key="6">
    <source>
        <dbReference type="ARBA" id="ARBA00023187"/>
    </source>
</evidence>
<feature type="compositionally biased region" description="Low complexity" evidence="9">
    <location>
        <begin position="498"/>
        <end position="513"/>
    </location>
</feature>
<feature type="compositionally biased region" description="Polar residues" evidence="9">
    <location>
        <begin position="27"/>
        <end position="43"/>
    </location>
</feature>
<feature type="region of interest" description="Disordered" evidence="9">
    <location>
        <begin position="1"/>
        <end position="43"/>
    </location>
</feature>
<comment type="subcellular location">
    <subcellularLocation>
        <location evidence="1">Nucleus</location>
    </subcellularLocation>
</comment>
<evidence type="ECO:0000313" key="12">
    <source>
        <dbReference type="Proteomes" id="UP000002258"/>
    </source>
</evidence>
<evidence type="ECO:0000256" key="1">
    <source>
        <dbReference type="ARBA" id="ARBA00004123"/>
    </source>
</evidence>
<evidence type="ECO:0000256" key="5">
    <source>
        <dbReference type="ARBA" id="ARBA00022884"/>
    </source>
</evidence>
<dbReference type="RefSeq" id="XP_001385225.2">
    <property type="nucleotide sequence ID" value="XM_001385188.1"/>
</dbReference>
<dbReference type="SMART" id="SM00931">
    <property type="entry name" value="NOSIC"/>
    <property type="match status" value="1"/>
</dbReference>
<dbReference type="SUPFAM" id="SSF89124">
    <property type="entry name" value="Nop domain"/>
    <property type="match status" value="1"/>
</dbReference>
<keyword evidence="5" id="KW-0694">RNA-binding</keyword>
<keyword evidence="8" id="KW-0687">Ribonucleoprotein</keyword>
<evidence type="ECO:0000259" key="10">
    <source>
        <dbReference type="PROSITE" id="PS51358"/>
    </source>
</evidence>
<dbReference type="FunCoup" id="A3LVX9">
    <property type="interactions" value="1218"/>
</dbReference>
<evidence type="ECO:0000256" key="4">
    <source>
        <dbReference type="ARBA" id="ARBA00022728"/>
    </source>
</evidence>
<evidence type="ECO:0000256" key="2">
    <source>
        <dbReference type="ARBA" id="ARBA00005572"/>
    </source>
</evidence>
<dbReference type="InterPro" id="IPR042239">
    <property type="entry name" value="Nop_C"/>
</dbReference>
<comment type="similarity">
    <text evidence="2">Belongs to the PRP31 family.</text>
</comment>
<keyword evidence="6" id="KW-0508">mRNA splicing</keyword>
<gene>
    <name evidence="11" type="primary">PRP31</name>
    <name evidence="11" type="ORF">PICST_46989</name>
</gene>
<dbReference type="PANTHER" id="PTHR13904:SF0">
    <property type="entry name" value="U4_U6 SMALL NUCLEAR RIBONUCLEOPROTEIN PRP31"/>
    <property type="match status" value="1"/>
</dbReference>
<accession>A3LVX9</accession>
<evidence type="ECO:0000256" key="7">
    <source>
        <dbReference type="ARBA" id="ARBA00023242"/>
    </source>
</evidence>
<dbReference type="InterPro" id="IPR019175">
    <property type="entry name" value="Prp31_C"/>
</dbReference>
<feature type="region of interest" description="Disordered" evidence="9">
    <location>
        <begin position="498"/>
        <end position="544"/>
    </location>
</feature>
<dbReference type="Gene3D" id="1.10.287.4070">
    <property type="match status" value="1"/>
</dbReference>
<dbReference type="InterPro" id="IPR036070">
    <property type="entry name" value="Nop_dom_sf"/>
</dbReference>
<reference evidence="11 12" key="1">
    <citation type="journal article" date="2007" name="Nat. Biotechnol.">
        <title>Genome sequence of the lignocellulose-bioconverting and xylose-fermenting yeast Pichia stipitis.</title>
        <authorList>
            <person name="Jeffries T.W."/>
            <person name="Grigoriev I.V."/>
            <person name="Grimwood J."/>
            <person name="Laplaza J.M."/>
            <person name="Aerts A."/>
            <person name="Salamov A."/>
            <person name="Schmutz J."/>
            <person name="Lindquist E."/>
            <person name="Dehal P."/>
            <person name="Shapiro H."/>
            <person name="Jin Y.S."/>
            <person name="Passoth V."/>
            <person name="Richardson P.M."/>
        </authorList>
    </citation>
    <scope>NUCLEOTIDE SEQUENCE [LARGE SCALE GENOMIC DNA]</scope>
    <source>
        <strain evidence="12">ATCC 58785 / CBS 6054 / NBRC 10063 / NRRL Y-11545</strain>
    </source>
</reference>
<dbReference type="InParanoid" id="A3LVX9"/>
<feature type="compositionally biased region" description="Acidic residues" evidence="9">
    <location>
        <begin position="10"/>
        <end position="25"/>
    </location>
</feature>
<protein>
    <submittedName>
        <fullName evidence="11">Splicing factor</fullName>
    </submittedName>
</protein>
<organism evidence="11 12">
    <name type="scientific">Scheffersomyces stipitis (strain ATCC 58785 / CBS 6054 / NBRC 10063 / NRRL Y-11545)</name>
    <name type="common">Yeast</name>
    <name type="synonym">Pichia stipitis</name>
    <dbReference type="NCBI Taxonomy" id="322104"/>
    <lineage>
        <taxon>Eukaryota</taxon>
        <taxon>Fungi</taxon>
        <taxon>Dikarya</taxon>
        <taxon>Ascomycota</taxon>
        <taxon>Saccharomycotina</taxon>
        <taxon>Pichiomycetes</taxon>
        <taxon>Debaryomycetaceae</taxon>
        <taxon>Scheffersomyces</taxon>
    </lineage>
</organism>
<keyword evidence="4" id="KW-0747">Spliceosome</keyword>
<dbReference type="InterPro" id="IPR012976">
    <property type="entry name" value="NOSIC"/>
</dbReference>
<dbReference type="PANTHER" id="PTHR13904">
    <property type="entry name" value="PRE-MRNA SPLICING FACTOR PRP31"/>
    <property type="match status" value="1"/>
</dbReference>
<dbReference type="PROSITE" id="PS51358">
    <property type="entry name" value="NOP"/>
    <property type="match status" value="1"/>
</dbReference>
<dbReference type="GO" id="GO:0046540">
    <property type="term" value="C:U4/U6 x U5 tri-snRNP complex"/>
    <property type="evidence" value="ECO:0007669"/>
    <property type="project" value="InterPro"/>
</dbReference>
<dbReference type="GO" id="GO:0071011">
    <property type="term" value="C:precatalytic spliceosome"/>
    <property type="evidence" value="ECO:0007669"/>
    <property type="project" value="TreeGrafter"/>
</dbReference>